<name>A0AC34F1Z0_9BILA</name>
<protein>
    <submittedName>
        <fullName evidence="2">Uncharacterized protein</fullName>
    </submittedName>
</protein>
<proteinExistence type="predicted"/>
<dbReference type="WBParaSite" id="ES5_v2.g10947.t1">
    <property type="protein sequence ID" value="ES5_v2.g10947.t1"/>
    <property type="gene ID" value="ES5_v2.g10947"/>
</dbReference>
<sequence length="150" mass="17609">MYQQRPQGMQPQRPGQIPPTLQQQQQMQQQRMGRPGMPQGNYPNQQQQSQMGMHQGGQPQQQQAQQSRGQPSQQQQQQAAAPPQVSPKIPQEKKYKDATFQSKEKMPEPFIWVNMPSQNMKNDRNRPRDNKKKGKNSDDYYRDRESRGRY</sequence>
<reference evidence="2" key="1">
    <citation type="submission" date="2022-11" db="UniProtKB">
        <authorList>
            <consortium name="WormBaseParasite"/>
        </authorList>
    </citation>
    <scope>IDENTIFICATION</scope>
</reference>
<evidence type="ECO:0000313" key="2">
    <source>
        <dbReference type="WBParaSite" id="ES5_v2.g10947.t1"/>
    </source>
</evidence>
<evidence type="ECO:0000313" key="1">
    <source>
        <dbReference type="Proteomes" id="UP000887579"/>
    </source>
</evidence>
<dbReference type="Proteomes" id="UP000887579">
    <property type="component" value="Unplaced"/>
</dbReference>
<organism evidence="1 2">
    <name type="scientific">Panagrolaimus sp. ES5</name>
    <dbReference type="NCBI Taxonomy" id="591445"/>
    <lineage>
        <taxon>Eukaryota</taxon>
        <taxon>Metazoa</taxon>
        <taxon>Ecdysozoa</taxon>
        <taxon>Nematoda</taxon>
        <taxon>Chromadorea</taxon>
        <taxon>Rhabditida</taxon>
        <taxon>Tylenchina</taxon>
        <taxon>Panagrolaimomorpha</taxon>
        <taxon>Panagrolaimoidea</taxon>
        <taxon>Panagrolaimidae</taxon>
        <taxon>Panagrolaimus</taxon>
    </lineage>
</organism>
<accession>A0AC34F1Z0</accession>